<evidence type="ECO:0000256" key="5">
    <source>
        <dbReference type="ARBA" id="ARBA00022679"/>
    </source>
</evidence>
<evidence type="ECO:0000256" key="3">
    <source>
        <dbReference type="ARBA" id="ARBA00022490"/>
    </source>
</evidence>
<comment type="caution">
    <text evidence="8">The sequence shown here is derived from an EMBL/GenBank/DDBJ whole genome shotgun (WGS) entry which is preliminary data.</text>
</comment>
<dbReference type="SUPFAM" id="SSF53335">
    <property type="entry name" value="S-adenosyl-L-methionine-dependent methyltransferases"/>
    <property type="match status" value="1"/>
</dbReference>
<evidence type="ECO:0000256" key="7">
    <source>
        <dbReference type="RuleBase" id="RU003802"/>
    </source>
</evidence>
<dbReference type="PROSITE" id="PS01279">
    <property type="entry name" value="PCMT"/>
    <property type="match status" value="1"/>
</dbReference>
<dbReference type="GO" id="GO:0005737">
    <property type="term" value="C:cytoplasm"/>
    <property type="evidence" value="ECO:0007669"/>
    <property type="project" value="UniProtKB-SubCell"/>
</dbReference>
<dbReference type="AlphaFoldDB" id="A0A1X2H6F8"/>
<keyword evidence="3" id="KW-0963">Cytoplasm</keyword>
<accession>A0A1X2H6F8</accession>
<dbReference type="PANTHER" id="PTHR11579:SF0">
    <property type="entry name" value="PROTEIN-L-ISOASPARTATE(D-ASPARTATE) O-METHYLTRANSFERASE"/>
    <property type="match status" value="1"/>
</dbReference>
<evidence type="ECO:0000313" key="8">
    <source>
        <dbReference type="EMBL" id="ORY93540.1"/>
    </source>
</evidence>
<dbReference type="FunCoup" id="A0A1X2H6F8">
    <property type="interactions" value="430"/>
</dbReference>
<name>A0A1X2H6F8_SYNRA</name>
<comment type="similarity">
    <text evidence="2 7">Belongs to the methyltransferase superfamily. L-isoaspartyl/D-aspartyl protein methyltransferase family.</text>
</comment>
<keyword evidence="5 7" id="KW-0808">Transferase</keyword>
<keyword evidence="9" id="KW-1185">Reference proteome</keyword>
<dbReference type="OrthoDB" id="73890at2759"/>
<reference evidence="8 9" key="1">
    <citation type="submission" date="2016-07" db="EMBL/GenBank/DDBJ databases">
        <title>Pervasive Adenine N6-methylation of Active Genes in Fungi.</title>
        <authorList>
            <consortium name="DOE Joint Genome Institute"/>
            <person name="Mondo S.J."/>
            <person name="Dannebaum R.O."/>
            <person name="Kuo R.C."/>
            <person name="Labutti K."/>
            <person name="Haridas S."/>
            <person name="Kuo A."/>
            <person name="Salamov A."/>
            <person name="Ahrendt S.R."/>
            <person name="Lipzen A."/>
            <person name="Sullivan W."/>
            <person name="Andreopoulos W.B."/>
            <person name="Clum A."/>
            <person name="Lindquist E."/>
            <person name="Daum C."/>
            <person name="Ramamoorthy G.K."/>
            <person name="Gryganskyi A."/>
            <person name="Culley D."/>
            <person name="Magnuson J.K."/>
            <person name="James T.Y."/>
            <person name="O'Malley M.A."/>
            <person name="Stajich J.E."/>
            <person name="Spatafora J.W."/>
            <person name="Visel A."/>
            <person name="Grigoriev I.V."/>
        </authorList>
    </citation>
    <scope>NUCLEOTIDE SEQUENCE [LARGE SCALE GENOMIC DNA]</scope>
    <source>
        <strain evidence="8 9">NRRL 2496</strain>
    </source>
</reference>
<dbReference type="InParanoid" id="A0A1X2H6F8"/>
<comment type="subcellular location">
    <subcellularLocation>
        <location evidence="1">Cytoplasm</location>
    </subcellularLocation>
</comment>
<dbReference type="Gene3D" id="3.40.50.150">
    <property type="entry name" value="Vaccinia Virus protein VP39"/>
    <property type="match status" value="1"/>
</dbReference>
<organism evidence="8 9">
    <name type="scientific">Syncephalastrum racemosum</name>
    <name type="common">Filamentous fungus</name>
    <dbReference type="NCBI Taxonomy" id="13706"/>
    <lineage>
        <taxon>Eukaryota</taxon>
        <taxon>Fungi</taxon>
        <taxon>Fungi incertae sedis</taxon>
        <taxon>Mucoromycota</taxon>
        <taxon>Mucoromycotina</taxon>
        <taxon>Mucoromycetes</taxon>
        <taxon>Mucorales</taxon>
        <taxon>Syncephalastraceae</taxon>
        <taxon>Syncephalastrum</taxon>
    </lineage>
</organism>
<evidence type="ECO:0000313" key="9">
    <source>
        <dbReference type="Proteomes" id="UP000242180"/>
    </source>
</evidence>
<dbReference type="Pfam" id="PF01135">
    <property type="entry name" value="PCMT"/>
    <property type="match status" value="1"/>
</dbReference>
<dbReference type="InterPro" id="IPR000682">
    <property type="entry name" value="PCMT"/>
</dbReference>
<dbReference type="Proteomes" id="UP000242180">
    <property type="component" value="Unassembled WGS sequence"/>
</dbReference>
<dbReference type="CDD" id="cd02440">
    <property type="entry name" value="AdoMet_MTases"/>
    <property type="match status" value="1"/>
</dbReference>
<sequence length="194" mass="21522">MTAIDRGDYSRSYPYEDSPQSIGWGATISAPHMHAYALEKLRDYLKPGMRALDIGSGSGYLTACMAHMVGAEGLVVGIEHIRELVELSERNVAKQHADWLTAGRIKFVTGDGRKGFPEDGPYDCIHVGAAAPKKPTELLDQLKAPGRMFIPVGSMSQHIMIYDKEPDGTVHEKKWLGVQYVPLTNEDEQREYGF</sequence>
<dbReference type="GO" id="GO:0004719">
    <property type="term" value="F:protein-L-isoaspartate (D-aspartate) O-methyltransferase activity"/>
    <property type="evidence" value="ECO:0007669"/>
    <property type="project" value="UniProtKB-UniRule"/>
</dbReference>
<evidence type="ECO:0000256" key="6">
    <source>
        <dbReference type="ARBA" id="ARBA00022691"/>
    </source>
</evidence>
<dbReference type="EC" id="2.1.1.77" evidence="7"/>
<proteinExistence type="inferred from homology"/>
<keyword evidence="6 7" id="KW-0949">S-adenosyl-L-methionine</keyword>
<dbReference type="PANTHER" id="PTHR11579">
    <property type="entry name" value="PROTEIN-L-ISOASPARTATE O-METHYLTRANSFERASE"/>
    <property type="match status" value="1"/>
</dbReference>
<dbReference type="STRING" id="13706.A0A1X2H6F8"/>
<dbReference type="InterPro" id="IPR029063">
    <property type="entry name" value="SAM-dependent_MTases_sf"/>
</dbReference>
<comment type="catalytic activity">
    <reaction evidence="7">
        <text>[protein]-L-isoaspartate + S-adenosyl-L-methionine = [protein]-L-isoaspartate alpha-methyl ester + S-adenosyl-L-homocysteine</text>
        <dbReference type="Rhea" id="RHEA:12705"/>
        <dbReference type="Rhea" id="RHEA-COMP:12143"/>
        <dbReference type="Rhea" id="RHEA-COMP:12144"/>
        <dbReference type="ChEBI" id="CHEBI:57856"/>
        <dbReference type="ChEBI" id="CHEBI:59789"/>
        <dbReference type="ChEBI" id="CHEBI:90596"/>
        <dbReference type="ChEBI" id="CHEBI:90598"/>
        <dbReference type="EC" id="2.1.1.77"/>
    </reaction>
</comment>
<dbReference type="GO" id="GO:0032259">
    <property type="term" value="P:methylation"/>
    <property type="evidence" value="ECO:0007669"/>
    <property type="project" value="UniProtKB-KW"/>
</dbReference>
<dbReference type="EMBL" id="MCGN01000009">
    <property type="protein sequence ID" value="ORY93540.1"/>
    <property type="molecule type" value="Genomic_DNA"/>
</dbReference>
<evidence type="ECO:0000256" key="2">
    <source>
        <dbReference type="ARBA" id="ARBA00005369"/>
    </source>
</evidence>
<protein>
    <recommendedName>
        <fullName evidence="7">Protein-L-isoaspartate O-methyltransferase</fullName>
        <ecNumber evidence="7">2.1.1.77</ecNumber>
    </recommendedName>
</protein>
<evidence type="ECO:0000256" key="4">
    <source>
        <dbReference type="ARBA" id="ARBA00022603"/>
    </source>
</evidence>
<gene>
    <name evidence="8" type="ORF">BCR43DRAFT_497117</name>
</gene>
<dbReference type="NCBIfam" id="TIGR00080">
    <property type="entry name" value="pimt"/>
    <property type="match status" value="1"/>
</dbReference>
<evidence type="ECO:0000256" key="1">
    <source>
        <dbReference type="ARBA" id="ARBA00004496"/>
    </source>
</evidence>
<dbReference type="OMA" id="HMHASAC"/>
<keyword evidence="4 7" id="KW-0489">Methyltransferase</keyword>